<dbReference type="InterPro" id="IPR029052">
    <property type="entry name" value="Metallo-depent_PP-like"/>
</dbReference>
<dbReference type="EMBL" id="MF787246">
    <property type="protein sequence ID" value="ATG86343.1"/>
    <property type="molecule type" value="Genomic_DNA"/>
</dbReference>
<keyword evidence="2" id="KW-0378">Hydrolase</keyword>
<reference evidence="2 3" key="1">
    <citation type="submission" date="2017-08" db="EMBL/GenBank/DDBJ databases">
        <title>Isolation and Characterization of phages of Lactobacillus pentosus and plantarum.</title>
        <authorList>
            <person name="Qi R."/>
            <person name="Yu M."/>
            <person name="Qiao X."/>
            <person name="Li Y."/>
        </authorList>
    </citation>
    <scope>NUCLEOTIDE SEQUENCE [LARGE SCALE GENOMIC DNA]</scope>
</reference>
<evidence type="ECO:0000313" key="3">
    <source>
        <dbReference type="Proteomes" id="UP000229296"/>
    </source>
</evidence>
<dbReference type="Pfam" id="PF00149">
    <property type="entry name" value="Metallophos"/>
    <property type="match status" value="1"/>
</dbReference>
<dbReference type="Proteomes" id="UP000229296">
    <property type="component" value="Segment"/>
</dbReference>
<name>A0A291I9I6_9CAUD</name>
<evidence type="ECO:0000313" key="2">
    <source>
        <dbReference type="EMBL" id="ATG86343.1"/>
    </source>
</evidence>
<dbReference type="InterPro" id="IPR050535">
    <property type="entry name" value="DNA_Repair-Maintenance_Comp"/>
</dbReference>
<evidence type="ECO:0000259" key="1">
    <source>
        <dbReference type="Pfam" id="PF00149"/>
    </source>
</evidence>
<protein>
    <submittedName>
        <fullName evidence="2">DNA repair exonuclease SbcCD nuclease subunit</fullName>
    </submittedName>
</protein>
<organism evidence="2 3">
    <name type="scientific">Lactobacillus phage LpeD</name>
    <dbReference type="NCBI Taxonomy" id="2041210"/>
    <lineage>
        <taxon>Viruses</taxon>
        <taxon>Duplodnaviria</taxon>
        <taxon>Heunggongvirae</taxon>
        <taxon>Uroviricota</taxon>
        <taxon>Caudoviricetes</taxon>
        <taxon>Herelleviridae</taxon>
        <taxon>Elpedvirus</taxon>
        <taxon>Elpedvirus LpeD</taxon>
    </lineage>
</organism>
<dbReference type="InterPro" id="IPR004843">
    <property type="entry name" value="Calcineurin-like_PHP"/>
</dbReference>
<proteinExistence type="predicted"/>
<keyword evidence="2" id="KW-0540">Nuclease</keyword>
<gene>
    <name evidence="2" type="ORF">LpeD_39</name>
</gene>
<keyword evidence="2" id="KW-0269">Exonuclease</keyword>
<dbReference type="PANTHER" id="PTHR30337">
    <property type="entry name" value="COMPONENT OF ATP-DEPENDENT DSDNA EXONUCLEASE"/>
    <property type="match status" value="1"/>
</dbReference>
<dbReference type="PANTHER" id="PTHR30337:SF0">
    <property type="entry name" value="NUCLEASE SBCCD SUBUNIT D"/>
    <property type="match status" value="1"/>
</dbReference>
<dbReference type="Gene3D" id="3.60.21.10">
    <property type="match status" value="1"/>
</dbReference>
<dbReference type="GO" id="GO:0004527">
    <property type="term" value="F:exonuclease activity"/>
    <property type="evidence" value="ECO:0007669"/>
    <property type="project" value="UniProtKB-KW"/>
</dbReference>
<accession>A0A291I9I6</accession>
<sequence>MDRNKFVVCSDVHASDYSAFSNPVPGLPYGSRLRIILDALDTMFKTAQHEDASRAVIIGDLFNERTSINPIVTQAVINNLVKNLSYMEDGFILDIVVGNHDQQDNTLIPPNSVSIFNSIIVPNKEINVYDHVTYVDNGNSGLIFVPYTEHADEFKQEIKDLKLKHPNNVIFAHVGMSGAKSGKWTHKLGGNYSLEDLRYNEVDLVLMGHYHWRQNLSDNVLYTGDLTPLNFNDEGQSKGFYLVYFDEDKQKFNYKFMQVKSPKFETIDLDKLPEDFDLDSEINNNYVRLVTHSDEQTKSVRDLIKSSAVDVAIQSKKQVEQKSRLDISAENSDSEIVKAYCKEYCPDLSELATNYILRAKESES</sequence>
<keyword evidence="3" id="KW-1185">Reference proteome</keyword>
<feature type="domain" description="Calcineurin-like phosphoesterase" evidence="1">
    <location>
        <begin position="5"/>
        <end position="212"/>
    </location>
</feature>
<dbReference type="SUPFAM" id="SSF56300">
    <property type="entry name" value="Metallo-dependent phosphatases"/>
    <property type="match status" value="1"/>
</dbReference>